<evidence type="ECO:0000256" key="3">
    <source>
        <dbReference type="ARBA" id="ARBA00022692"/>
    </source>
</evidence>
<reference evidence="9 10" key="1">
    <citation type="journal article" date="2009" name="Stand. Genomic Sci.">
        <title>Complete genome sequence of Beutenbergia cavernae type strain (HKI 0122).</title>
        <authorList>
            <person name="Land M."/>
            <person name="Pukall R."/>
            <person name="Abt B."/>
            <person name="Goker M."/>
            <person name="Rohde M."/>
            <person name="Glavina Del Rio T."/>
            <person name="Tice H."/>
            <person name="Copeland A."/>
            <person name="Cheng J.F."/>
            <person name="Lucas S."/>
            <person name="Chen F."/>
            <person name="Nolan M."/>
            <person name="Bruce D."/>
            <person name="Goodwin L."/>
            <person name="Pitluck S."/>
            <person name="Ivanova N."/>
            <person name="Mavromatis K."/>
            <person name="Ovchinnikova G."/>
            <person name="Pati A."/>
            <person name="Chen A."/>
            <person name="Palaniappan K."/>
            <person name="Hauser L."/>
            <person name="Chang Y.J."/>
            <person name="Jefferies C.C."/>
            <person name="Saunders E."/>
            <person name="Brettin T."/>
            <person name="Detter J.C."/>
            <person name="Han C."/>
            <person name="Chain P."/>
            <person name="Bristow J."/>
            <person name="Eisen J.A."/>
            <person name="Markowitz V."/>
            <person name="Hugenholtz P."/>
            <person name="Kyrpides N.C."/>
            <person name="Klenk H.P."/>
            <person name="Lapidus A."/>
        </authorList>
    </citation>
    <scope>NUCLEOTIDE SEQUENCE [LARGE SCALE GENOMIC DNA]</scope>
    <source>
        <strain evidence="10">ATCC BAA-8 / DSM 12333 / NBRC 16432</strain>
    </source>
</reference>
<evidence type="ECO:0000313" key="9">
    <source>
        <dbReference type="EMBL" id="ACQ78287.1"/>
    </source>
</evidence>
<dbReference type="Proteomes" id="UP000007962">
    <property type="component" value="Chromosome"/>
</dbReference>
<accession>C5BUR3</accession>
<dbReference type="HOGENOM" id="CLU_149126_1_0_11"/>
<dbReference type="HAMAP" id="MF_00631">
    <property type="entry name" value="CrgA"/>
    <property type="match status" value="1"/>
</dbReference>
<evidence type="ECO:0000256" key="6">
    <source>
        <dbReference type="ARBA" id="ARBA00023306"/>
    </source>
</evidence>
<feature type="region of interest" description="Disordered" evidence="8">
    <location>
        <begin position="1"/>
        <end position="23"/>
    </location>
</feature>
<comment type="similarity">
    <text evidence="7">Belongs to the CrgA family.</text>
</comment>
<evidence type="ECO:0000256" key="5">
    <source>
        <dbReference type="ARBA" id="ARBA00023136"/>
    </source>
</evidence>
<evidence type="ECO:0000313" key="10">
    <source>
        <dbReference type="Proteomes" id="UP000007962"/>
    </source>
</evidence>
<dbReference type="EMBL" id="CP001618">
    <property type="protein sequence ID" value="ACQ78287.1"/>
    <property type="molecule type" value="Genomic_DNA"/>
</dbReference>
<dbReference type="OrthoDB" id="5189646at2"/>
<organism evidence="9 10">
    <name type="scientific">Beutenbergia cavernae (strain ATCC BAA-8 / DSM 12333 / CCUG 43141 / JCM 11478 / NBRC 16432 / NCIMB 13614 / HKI 0122)</name>
    <dbReference type="NCBI Taxonomy" id="471853"/>
    <lineage>
        <taxon>Bacteria</taxon>
        <taxon>Bacillati</taxon>
        <taxon>Actinomycetota</taxon>
        <taxon>Actinomycetes</taxon>
        <taxon>Micrococcales</taxon>
        <taxon>Beutenbergiaceae</taxon>
        <taxon>Beutenbergia</taxon>
    </lineage>
</organism>
<keyword evidence="4 7" id="KW-1133">Transmembrane helix</keyword>
<evidence type="ECO:0000256" key="1">
    <source>
        <dbReference type="ARBA" id="ARBA00022475"/>
    </source>
</evidence>
<dbReference type="eggNOG" id="ENOG5032ZHR">
    <property type="taxonomic scope" value="Bacteria"/>
</dbReference>
<sequence>MPESKSRKKPAYTPPPKSAEAKPNPAWYVPTFLTLLIVGLVWVVVTYISQSNYPVPGIGNFNLAIGFAFILVGFVMTMRWR</sequence>
<feature type="compositionally biased region" description="Basic residues" evidence="8">
    <location>
        <begin position="1"/>
        <end position="10"/>
    </location>
</feature>
<evidence type="ECO:0000256" key="2">
    <source>
        <dbReference type="ARBA" id="ARBA00022618"/>
    </source>
</evidence>
<dbReference type="InterPro" id="IPR009619">
    <property type="entry name" value="CrgA"/>
</dbReference>
<dbReference type="KEGG" id="bcv:Bcav_0021"/>
<gene>
    <name evidence="7" type="primary">crgA</name>
    <name evidence="9" type="ordered locus">Bcav_0021</name>
</gene>
<feature type="transmembrane region" description="Helical" evidence="7">
    <location>
        <begin position="27"/>
        <end position="49"/>
    </location>
</feature>
<dbReference type="AlphaFoldDB" id="C5BUR3"/>
<keyword evidence="5 7" id="KW-0472">Membrane</keyword>
<keyword evidence="2 7" id="KW-0132">Cell division</keyword>
<dbReference type="Pfam" id="PF06781">
    <property type="entry name" value="CrgA"/>
    <property type="match status" value="1"/>
</dbReference>
<evidence type="ECO:0000256" key="8">
    <source>
        <dbReference type="SAM" id="MobiDB-lite"/>
    </source>
</evidence>
<keyword evidence="3 7" id="KW-0812">Transmembrane</keyword>
<evidence type="ECO:0000256" key="4">
    <source>
        <dbReference type="ARBA" id="ARBA00022989"/>
    </source>
</evidence>
<comment type="subcellular location">
    <subcellularLocation>
        <location evidence="7">Cell membrane</location>
        <topology evidence="7">Multi-pass membrane protein</topology>
    </subcellularLocation>
</comment>
<dbReference type="GO" id="GO:0005886">
    <property type="term" value="C:plasma membrane"/>
    <property type="evidence" value="ECO:0007669"/>
    <property type="project" value="UniProtKB-SubCell"/>
</dbReference>
<keyword evidence="1 7" id="KW-1003">Cell membrane</keyword>
<name>C5BUR3_BEUC1</name>
<keyword evidence="10" id="KW-1185">Reference proteome</keyword>
<dbReference type="RefSeq" id="WP_012725067.1">
    <property type="nucleotide sequence ID" value="NC_012669.1"/>
</dbReference>
<dbReference type="GO" id="GO:0051301">
    <property type="term" value="P:cell division"/>
    <property type="evidence" value="ECO:0007669"/>
    <property type="project" value="UniProtKB-UniRule"/>
</dbReference>
<dbReference type="STRING" id="471853.Bcav_0021"/>
<comment type="function">
    <text evidence="7">Involved in cell division.</text>
</comment>
<feature type="transmembrane region" description="Helical" evidence="7">
    <location>
        <begin position="61"/>
        <end position="80"/>
    </location>
</feature>
<protein>
    <recommendedName>
        <fullName evidence="7">Cell division protein CrgA</fullName>
    </recommendedName>
</protein>
<evidence type="ECO:0000256" key="7">
    <source>
        <dbReference type="HAMAP-Rule" id="MF_00631"/>
    </source>
</evidence>
<keyword evidence="6 7" id="KW-0131">Cell cycle</keyword>
<proteinExistence type="inferred from homology"/>